<evidence type="ECO:0000313" key="3">
    <source>
        <dbReference type="Proteomes" id="UP000600139"/>
    </source>
</evidence>
<dbReference type="SUPFAM" id="SSF50939">
    <property type="entry name" value="Sialidases"/>
    <property type="match status" value="1"/>
</dbReference>
<accession>A0A934R129</accession>
<dbReference type="AlphaFoldDB" id="A0A934R129"/>
<keyword evidence="3" id="KW-1185">Reference proteome</keyword>
<dbReference type="CDD" id="cd15482">
    <property type="entry name" value="Sialidase_non-viral"/>
    <property type="match status" value="1"/>
</dbReference>
<gene>
    <name evidence="2" type="ORF">JIN84_02150</name>
</gene>
<dbReference type="InterPro" id="IPR011040">
    <property type="entry name" value="Sialidase"/>
</dbReference>
<dbReference type="EMBL" id="JAENIK010000004">
    <property type="protein sequence ID" value="MBK1814396.1"/>
    <property type="molecule type" value="Genomic_DNA"/>
</dbReference>
<feature type="domain" description="Sialidase" evidence="1">
    <location>
        <begin position="404"/>
        <end position="674"/>
    </location>
</feature>
<name>A0A934R129_9BACT</name>
<evidence type="ECO:0000259" key="1">
    <source>
        <dbReference type="Pfam" id="PF13088"/>
    </source>
</evidence>
<comment type="caution">
    <text evidence="2">The sequence shown here is derived from an EMBL/GenBank/DDBJ whole genome shotgun (WGS) entry which is preliminary data.</text>
</comment>
<dbReference type="Gene3D" id="2.120.10.10">
    <property type="match status" value="1"/>
</dbReference>
<dbReference type="Pfam" id="PF13088">
    <property type="entry name" value="BNR_2"/>
    <property type="match status" value="1"/>
</dbReference>
<dbReference type="PANTHER" id="PTHR43752:SF2">
    <property type="entry name" value="BNR_ASP-BOX REPEAT FAMILY PROTEIN"/>
    <property type="match status" value="1"/>
</dbReference>
<proteinExistence type="predicted"/>
<dbReference type="InterPro" id="IPR036278">
    <property type="entry name" value="Sialidase_sf"/>
</dbReference>
<sequence>MKNPKDYQKPSPSPRTLRSKSRALFERICGLAALGMLAPQAFGVSPAEMSCSLSPTGKVLKASWPGVPDRTYFLQYSTDLVHWEYSPQVQKGTGEILKDGFDAAANRNLFIRQIYTDESTANPETADFDQDGIANIVELQRGTDPFNAESGTADPSGQARETTRSKLILSNQNRQRLVNGQVLDNASTGSTSVVLSGNATGEVTAEGIVWGGGVAGNYRGLLNPPVAASGGQSSIMSFMTTGQGDVNSIMGFTSTGSLNGLMGTGGMSLTLQRTANNYYNRILSNSGSGSQWVEMTQIIATNTRYRAMIRKEPDGFSSWIQGGLFSDMGAKVDSAVWFPISRWKGVNPTASIRAGIYNSFPGHTLNSEFSSVENPTIDSTSALLDYERNKLGLHIPSLSQLPDGRVLAAWQIASSHETADGVIRMAIRNSRGVWGPSVTVITTKPGEANVGPVLNQVGDQIWLTYLSITNDLYKVKKQLVSITQNGFTLSDNPQVLFENGLLLNHMLTLPSGRIVACWHTSSSIWKNMISYSDDGGTSWKPANIPQFANRAGEGFAIIEADGTLASYWRTDRTAIYRSTSNDDGRTWTALKPTAIPCANMPSQGLLGSRVCGYKRPSDGKVVIVGNNSTTQREKLTAWLVNNGEIEGIQSLLPWDLPDGSAEGIQYPDVVVGPDDSMTVIASRWLGGGNGSAELHSAINTFKVKADFK</sequence>
<dbReference type="Proteomes" id="UP000600139">
    <property type="component" value="Unassembled WGS sequence"/>
</dbReference>
<protein>
    <submittedName>
        <fullName evidence="2">Exo-alpha-sialidase</fullName>
    </submittedName>
</protein>
<reference evidence="2" key="1">
    <citation type="submission" date="2021-01" db="EMBL/GenBank/DDBJ databases">
        <title>Modified the classification status of verrucomicrobia.</title>
        <authorList>
            <person name="Feng X."/>
        </authorList>
    </citation>
    <scope>NUCLEOTIDE SEQUENCE</scope>
    <source>
        <strain evidence="2">JCM 18052</strain>
    </source>
</reference>
<dbReference type="RefSeq" id="WP_200349362.1">
    <property type="nucleotide sequence ID" value="NZ_BAABHZ010000010.1"/>
</dbReference>
<dbReference type="PANTHER" id="PTHR43752">
    <property type="entry name" value="BNR/ASP-BOX REPEAT FAMILY PROTEIN"/>
    <property type="match status" value="1"/>
</dbReference>
<evidence type="ECO:0000313" key="2">
    <source>
        <dbReference type="EMBL" id="MBK1814396.1"/>
    </source>
</evidence>
<organism evidence="2 3">
    <name type="scientific">Luteolibacter yonseiensis</name>
    <dbReference type="NCBI Taxonomy" id="1144680"/>
    <lineage>
        <taxon>Bacteria</taxon>
        <taxon>Pseudomonadati</taxon>
        <taxon>Verrucomicrobiota</taxon>
        <taxon>Verrucomicrobiia</taxon>
        <taxon>Verrucomicrobiales</taxon>
        <taxon>Verrucomicrobiaceae</taxon>
        <taxon>Luteolibacter</taxon>
    </lineage>
</organism>